<protein>
    <submittedName>
        <fullName evidence="2">Uncharacterized protein</fullName>
    </submittedName>
</protein>
<reference evidence="2 3" key="1">
    <citation type="submission" date="2022-04" db="EMBL/GenBank/DDBJ databases">
        <title>Streptomyces sp. nov. LCR6-01 isolated from Lichen of Dirinaria sp.</title>
        <authorList>
            <person name="Kanchanasin P."/>
            <person name="Tanasupawat S."/>
            <person name="Phongsopitanun W."/>
        </authorList>
    </citation>
    <scope>NUCLEOTIDE SEQUENCE [LARGE SCALE GENOMIC DNA]</scope>
    <source>
        <strain evidence="2 3">LCR6-01</strain>
    </source>
</reference>
<keyword evidence="3" id="KW-1185">Reference proteome</keyword>
<gene>
    <name evidence="2" type="ORF">M1O15_29115</name>
</gene>
<proteinExistence type="predicted"/>
<dbReference type="EMBL" id="JALPTH010000040">
    <property type="protein sequence ID" value="MCK8681384.1"/>
    <property type="molecule type" value="Genomic_DNA"/>
</dbReference>
<evidence type="ECO:0000313" key="2">
    <source>
        <dbReference type="EMBL" id="MCK8681384.1"/>
    </source>
</evidence>
<dbReference type="Proteomes" id="UP001522868">
    <property type="component" value="Unassembled WGS sequence"/>
</dbReference>
<comment type="caution">
    <text evidence="2">The sequence shown here is derived from an EMBL/GenBank/DDBJ whole genome shotgun (WGS) entry which is preliminary data.</text>
</comment>
<organism evidence="2 3">
    <name type="scientific">Streptomyces lichenis</name>
    <dbReference type="NCBI Taxonomy" id="2306967"/>
    <lineage>
        <taxon>Bacteria</taxon>
        <taxon>Bacillati</taxon>
        <taxon>Actinomycetota</taxon>
        <taxon>Actinomycetes</taxon>
        <taxon>Kitasatosporales</taxon>
        <taxon>Streptomycetaceae</taxon>
        <taxon>Streptomyces</taxon>
    </lineage>
</organism>
<accession>A0ABT0IJ82</accession>
<name>A0ABT0IJ82_9ACTN</name>
<feature type="chain" id="PRO_5046309727" evidence="1">
    <location>
        <begin position="26"/>
        <end position="73"/>
    </location>
</feature>
<evidence type="ECO:0000313" key="3">
    <source>
        <dbReference type="Proteomes" id="UP001522868"/>
    </source>
</evidence>
<dbReference type="RefSeq" id="WP_248637207.1">
    <property type="nucleotide sequence ID" value="NZ_JALPTH010000040.1"/>
</dbReference>
<feature type="signal peptide" evidence="1">
    <location>
        <begin position="1"/>
        <end position="25"/>
    </location>
</feature>
<sequence>MENPTRKAAAAALLAATLVVGGAGAASAAAPDASERITSLEQLKEGIALAAELDESAGVTALGHDPIGKAVES</sequence>
<keyword evidence="1" id="KW-0732">Signal</keyword>
<evidence type="ECO:0000256" key="1">
    <source>
        <dbReference type="SAM" id="SignalP"/>
    </source>
</evidence>